<reference evidence="2" key="2">
    <citation type="journal article" date="2018" name="Plant J.">
        <title>The Sorghum bicolor reference genome: improved assembly, gene annotations, a transcriptome atlas, and signatures of genome organization.</title>
        <authorList>
            <person name="McCormick R.F."/>
            <person name="Truong S.K."/>
            <person name="Sreedasyam A."/>
            <person name="Jenkins J."/>
            <person name="Shu S."/>
            <person name="Sims D."/>
            <person name="Kennedy M."/>
            <person name="Amirebrahimi M."/>
            <person name="Weers B.D."/>
            <person name="McKinley B."/>
            <person name="Mattison A."/>
            <person name="Morishige D.T."/>
            <person name="Grimwood J."/>
            <person name="Schmutz J."/>
            <person name="Mullet J.E."/>
        </authorList>
    </citation>
    <scope>NUCLEOTIDE SEQUENCE [LARGE SCALE GENOMIC DNA]</scope>
    <source>
        <strain evidence="2">cv. BTx623</strain>
    </source>
</reference>
<accession>A0A1Z5RBI5</accession>
<protein>
    <submittedName>
        <fullName evidence="1">Uncharacterized protein</fullName>
    </submittedName>
</protein>
<gene>
    <name evidence="1" type="ORF">SORBI_3006G006450</name>
</gene>
<dbReference type="AlphaFoldDB" id="A0A1Z5RBI5"/>
<name>A0A1Z5RBI5_SORBI</name>
<dbReference type="Gramene" id="OQU81067">
    <property type="protein sequence ID" value="OQU81067"/>
    <property type="gene ID" value="SORBI_3006G006450"/>
</dbReference>
<dbReference type="InParanoid" id="A0A1Z5RBI5"/>
<dbReference type="EMBL" id="CM000765">
    <property type="protein sequence ID" value="OQU81067.1"/>
    <property type="molecule type" value="Genomic_DNA"/>
</dbReference>
<sequence>MQPSRGRGGGGRGRGASSRAAAWARGRCVCGCRRRQARRGGIRTGSRRRARRTSASVAANPCGGDRNIDGGGGVLLAPLACHGWCRGRAAAEVPCDGGASAVVVSGAEAGAMVVVRGGRPQWGRSHEAMGRAELYSVFDVCSVFKRDAHRRCCRASWRCCRAHRDARRARPATVLILLPLSFACAPPVR</sequence>
<dbReference type="Proteomes" id="UP000000768">
    <property type="component" value="Chromosome 6"/>
</dbReference>
<proteinExistence type="predicted"/>
<reference evidence="1 2" key="1">
    <citation type="journal article" date="2009" name="Nature">
        <title>The Sorghum bicolor genome and the diversification of grasses.</title>
        <authorList>
            <person name="Paterson A.H."/>
            <person name="Bowers J.E."/>
            <person name="Bruggmann R."/>
            <person name="Dubchak I."/>
            <person name="Grimwood J."/>
            <person name="Gundlach H."/>
            <person name="Haberer G."/>
            <person name="Hellsten U."/>
            <person name="Mitros T."/>
            <person name="Poliakov A."/>
            <person name="Schmutz J."/>
            <person name="Spannagl M."/>
            <person name="Tang H."/>
            <person name="Wang X."/>
            <person name="Wicker T."/>
            <person name="Bharti A.K."/>
            <person name="Chapman J."/>
            <person name="Feltus F.A."/>
            <person name="Gowik U."/>
            <person name="Grigoriev I.V."/>
            <person name="Lyons E."/>
            <person name="Maher C.A."/>
            <person name="Martis M."/>
            <person name="Narechania A."/>
            <person name="Otillar R.P."/>
            <person name="Penning B.W."/>
            <person name="Salamov A.A."/>
            <person name="Wang Y."/>
            <person name="Zhang L."/>
            <person name="Carpita N.C."/>
            <person name="Freeling M."/>
            <person name="Gingle A.R."/>
            <person name="Hash C.T."/>
            <person name="Keller B."/>
            <person name="Klein P."/>
            <person name="Kresovich S."/>
            <person name="McCann M.C."/>
            <person name="Ming R."/>
            <person name="Peterson D.G."/>
            <person name="Mehboob-ur-Rahman"/>
            <person name="Ware D."/>
            <person name="Westhoff P."/>
            <person name="Mayer K.F."/>
            <person name="Messing J."/>
            <person name="Rokhsar D.S."/>
        </authorList>
    </citation>
    <scope>NUCLEOTIDE SEQUENCE [LARGE SCALE GENOMIC DNA]</scope>
    <source>
        <strain evidence="2">cv. BTx623</strain>
    </source>
</reference>
<organism evidence="1 2">
    <name type="scientific">Sorghum bicolor</name>
    <name type="common">Sorghum</name>
    <name type="synonym">Sorghum vulgare</name>
    <dbReference type="NCBI Taxonomy" id="4558"/>
    <lineage>
        <taxon>Eukaryota</taxon>
        <taxon>Viridiplantae</taxon>
        <taxon>Streptophyta</taxon>
        <taxon>Embryophyta</taxon>
        <taxon>Tracheophyta</taxon>
        <taxon>Spermatophyta</taxon>
        <taxon>Magnoliopsida</taxon>
        <taxon>Liliopsida</taxon>
        <taxon>Poales</taxon>
        <taxon>Poaceae</taxon>
        <taxon>PACMAD clade</taxon>
        <taxon>Panicoideae</taxon>
        <taxon>Andropogonodae</taxon>
        <taxon>Andropogoneae</taxon>
        <taxon>Sorghinae</taxon>
        <taxon>Sorghum</taxon>
    </lineage>
</organism>
<keyword evidence="2" id="KW-1185">Reference proteome</keyword>
<evidence type="ECO:0000313" key="1">
    <source>
        <dbReference type="EMBL" id="OQU81067.1"/>
    </source>
</evidence>
<evidence type="ECO:0000313" key="2">
    <source>
        <dbReference type="Proteomes" id="UP000000768"/>
    </source>
</evidence>